<organism evidence="1 2">
    <name type="scientific">Nocardia tenerifensis</name>
    <dbReference type="NCBI Taxonomy" id="228006"/>
    <lineage>
        <taxon>Bacteria</taxon>
        <taxon>Bacillati</taxon>
        <taxon>Actinomycetota</taxon>
        <taxon>Actinomycetes</taxon>
        <taxon>Mycobacteriales</taxon>
        <taxon>Nocardiaceae</taxon>
        <taxon>Nocardia</taxon>
    </lineage>
</organism>
<dbReference type="Proteomes" id="UP000247569">
    <property type="component" value="Unassembled WGS sequence"/>
</dbReference>
<comment type="caution">
    <text evidence="1">The sequence shown here is derived from an EMBL/GenBank/DDBJ whole genome shotgun (WGS) entry which is preliminary data.</text>
</comment>
<dbReference type="EMBL" id="QJKF01000011">
    <property type="protein sequence ID" value="PXX59659.1"/>
    <property type="molecule type" value="Genomic_DNA"/>
</dbReference>
<name>A0A318JSZ9_9NOCA</name>
<proteinExistence type="predicted"/>
<reference evidence="1 2" key="1">
    <citation type="submission" date="2018-05" db="EMBL/GenBank/DDBJ databases">
        <title>Genomic Encyclopedia of Type Strains, Phase IV (KMG-IV): sequencing the most valuable type-strain genomes for metagenomic binning, comparative biology and taxonomic classification.</title>
        <authorList>
            <person name="Goeker M."/>
        </authorList>
    </citation>
    <scope>NUCLEOTIDE SEQUENCE [LARGE SCALE GENOMIC DNA]</scope>
    <source>
        <strain evidence="1 2">DSM 44704</strain>
    </source>
</reference>
<evidence type="ECO:0000313" key="1">
    <source>
        <dbReference type="EMBL" id="PXX59659.1"/>
    </source>
</evidence>
<evidence type="ECO:0000313" key="2">
    <source>
        <dbReference type="Proteomes" id="UP000247569"/>
    </source>
</evidence>
<sequence length="112" mass="11672">MACHPDAVVWAIQSSLPGMETFFAPARCSFSLTGDVFTSADTAFAPTGEFITLVGGALTLIRGPPPLIGCGLAFIGGLLAHRERVLSCPQQGFPAHKLGFPLGQGLFALLEV</sequence>
<accession>A0A318JSZ9</accession>
<gene>
    <name evidence="1" type="ORF">DFR70_11141</name>
</gene>
<protein>
    <submittedName>
        <fullName evidence="1">Uncharacterized protein</fullName>
    </submittedName>
</protein>
<dbReference type="AlphaFoldDB" id="A0A318JSZ9"/>
<keyword evidence="2" id="KW-1185">Reference proteome</keyword>